<name>A0AAE6FV84_MYXXA</name>
<dbReference type="Proteomes" id="UP000320179">
    <property type="component" value="Chromosome"/>
</dbReference>
<dbReference type="EMBL" id="CP017174">
    <property type="protein sequence ID" value="QDE65822.1"/>
    <property type="molecule type" value="Genomic_DNA"/>
</dbReference>
<protein>
    <submittedName>
        <fullName evidence="2">Uncharacterized protein</fullName>
    </submittedName>
</protein>
<feature type="region of interest" description="Disordered" evidence="1">
    <location>
        <begin position="1"/>
        <end position="85"/>
    </location>
</feature>
<accession>A0AAE6FV84</accession>
<evidence type="ECO:0000313" key="2">
    <source>
        <dbReference type="EMBL" id="QDE65822.1"/>
    </source>
</evidence>
<gene>
    <name evidence="2" type="ORF">BHS09_01700</name>
</gene>
<feature type="compositionally biased region" description="Pro residues" evidence="1">
    <location>
        <begin position="73"/>
        <end position="84"/>
    </location>
</feature>
<sequence length="263" mass="28783">MGPEGAALSEKHQRRAPEWDAAPFMWKPGVVEPSPAPRRGPTQRQRLLPPEEDDEPERPDGGALDPEEELPLLLPPRPQPPPLEPELLPLLPLRLLLPLLPELLPPRPQPLPLEPELLEPELLELLELPLLPELPLPQRLPLLLSRESSSLGAALFVVRPGGGLLRPLPELLLGATLLEVRPAGGLLQPLPELLLEVRPAGGLLQPLPESLPWPRDGRWLPPELEPRGVVQRVPPGGGRVPLYVLPGTTGREGWLEGRVAGRT</sequence>
<organism evidence="2 3">
    <name type="scientific">Myxococcus xanthus</name>
    <dbReference type="NCBI Taxonomy" id="34"/>
    <lineage>
        <taxon>Bacteria</taxon>
        <taxon>Pseudomonadati</taxon>
        <taxon>Myxococcota</taxon>
        <taxon>Myxococcia</taxon>
        <taxon>Myxococcales</taxon>
        <taxon>Cystobacterineae</taxon>
        <taxon>Myxococcaceae</taxon>
        <taxon>Myxococcus</taxon>
    </lineage>
</organism>
<evidence type="ECO:0000256" key="1">
    <source>
        <dbReference type="SAM" id="MobiDB-lite"/>
    </source>
</evidence>
<reference evidence="2 3" key="1">
    <citation type="journal article" date="2019" name="Science">
        <title>Social genes are selection hotspots in kin groups of a soil microbe.</title>
        <authorList>
            <person name="Wielgoss S."/>
            <person name="Wolfensberger R."/>
            <person name="Sun L."/>
            <person name="Fiegna F."/>
            <person name="Velicer G.J."/>
        </authorList>
    </citation>
    <scope>NUCLEOTIDE SEQUENCE [LARGE SCALE GENOMIC DNA]</scope>
    <source>
        <strain evidence="2 3">MC3.5.9c15</strain>
    </source>
</reference>
<evidence type="ECO:0000313" key="3">
    <source>
        <dbReference type="Proteomes" id="UP000320179"/>
    </source>
</evidence>
<dbReference type="AlphaFoldDB" id="A0AAE6FV84"/>
<feature type="compositionally biased region" description="Basic and acidic residues" evidence="1">
    <location>
        <begin position="9"/>
        <end position="18"/>
    </location>
</feature>
<proteinExistence type="predicted"/>